<proteinExistence type="predicted"/>
<feature type="domain" description="Peptidase S9 prolyl oligopeptidase catalytic" evidence="2">
    <location>
        <begin position="513"/>
        <end position="678"/>
    </location>
</feature>
<organism evidence="3 4">
    <name type="scientific">Sphingomonas glacialis</name>
    <dbReference type="NCBI Taxonomy" id="658225"/>
    <lineage>
        <taxon>Bacteria</taxon>
        <taxon>Pseudomonadati</taxon>
        <taxon>Pseudomonadota</taxon>
        <taxon>Alphaproteobacteria</taxon>
        <taxon>Sphingomonadales</taxon>
        <taxon>Sphingomonadaceae</taxon>
        <taxon>Sphingomonas</taxon>
    </lineage>
</organism>
<evidence type="ECO:0000256" key="1">
    <source>
        <dbReference type="SAM" id="MobiDB-lite"/>
    </source>
</evidence>
<dbReference type="Gene3D" id="3.40.50.1820">
    <property type="entry name" value="alpha/beta hydrolase"/>
    <property type="match status" value="1"/>
</dbReference>
<evidence type="ECO:0000313" key="3">
    <source>
        <dbReference type="EMBL" id="TPG51787.1"/>
    </source>
</evidence>
<evidence type="ECO:0000259" key="2">
    <source>
        <dbReference type="Pfam" id="PF00326"/>
    </source>
</evidence>
<sequence>MPPILARAEDVQQPSRWTIEHILSIPEIKDVAVSPADGSVAYVARRANLTLDRPDYELHLVSADGRTDRIFARSTWLDRLRSIPNSPDWSVLADFGHGVQLYQVSSHGTHRPLVVSSVTTLVGSADGASYGFTNTVPLRFGVVSYDWSPDGRHLLYATLETKRAARKVSTNEQVTAASAVRRWAPEQIVRYFLRTGSNPALPVVTRSSDDKIARYLGALPDWGVDYLDYGIQGDDRNDPQVQRLRFDFRSGRSSPAPIGSAANYRETVVGPHGGTLGVARVDGVRRLSEHLPDGQSIDYGPTTASLSDLRSPGNWRSPDGAFAIVAVRLNEQPRYALLRIDRGGATKLIQVPESLTHCAFTPSATDGVCVREGVVMPPQLVRVSSSTGAISPLHALSGPFASVEPLRAEARTWTNDLGYKATGFILYPRHYQPGSRYPAILVTHGSDADQRFGSEDLQWSYPVQLFAEKGYVVLLVNAPYPTQSAVLEEAIADWNACGDRLPPRELQRRIWLNTLEAFKSVVQQTSREGLVDAARVGIAGYSAGSQAANVAVTQADLFKAASSGDGGFLEPASYRYTSCSYRAVYGGPPGDPAAAANYAALTPSYRARFANAAILQQVAEPRPGAIDFFQALRAAGKPAEITLYPGETPASDETHLFHVPSNRRLAMEENLEWFDFWLRDMPPPGDQSERRKRWEGMRQKPTAGPLSSTSHP</sequence>
<dbReference type="SUPFAM" id="SSF53474">
    <property type="entry name" value="alpha/beta-Hydrolases"/>
    <property type="match status" value="1"/>
</dbReference>
<dbReference type="AlphaFoldDB" id="A0A502FQF8"/>
<dbReference type="GO" id="GO:0008236">
    <property type="term" value="F:serine-type peptidase activity"/>
    <property type="evidence" value="ECO:0007669"/>
    <property type="project" value="InterPro"/>
</dbReference>
<keyword evidence="4" id="KW-1185">Reference proteome</keyword>
<dbReference type="EMBL" id="RCZC01000005">
    <property type="protein sequence ID" value="TPG51787.1"/>
    <property type="molecule type" value="Genomic_DNA"/>
</dbReference>
<name>A0A502FQF8_9SPHN</name>
<dbReference type="InterPro" id="IPR001375">
    <property type="entry name" value="Peptidase_S9_cat"/>
</dbReference>
<feature type="compositionally biased region" description="Basic and acidic residues" evidence="1">
    <location>
        <begin position="687"/>
        <end position="698"/>
    </location>
</feature>
<dbReference type="SUPFAM" id="SSF82171">
    <property type="entry name" value="DPP6 N-terminal domain-like"/>
    <property type="match status" value="1"/>
</dbReference>
<accession>A0A502FQF8</accession>
<dbReference type="Pfam" id="PF00326">
    <property type="entry name" value="Peptidase_S9"/>
    <property type="match status" value="1"/>
</dbReference>
<protein>
    <submittedName>
        <fullName evidence="3">Prolyl oligopeptidase</fullName>
    </submittedName>
</protein>
<comment type="caution">
    <text evidence="3">The sequence shown here is derived from an EMBL/GenBank/DDBJ whole genome shotgun (WGS) entry which is preliminary data.</text>
</comment>
<dbReference type="GO" id="GO:0006508">
    <property type="term" value="P:proteolysis"/>
    <property type="evidence" value="ECO:0007669"/>
    <property type="project" value="InterPro"/>
</dbReference>
<gene>
    <name evidence="3" type="ORF">EAH76_17290</name>
</gene>
<feature type="region of interest" description="Disordered" evidence="1">
    <location>
        <begin position="682"/>
        <end position="712"/>
    </location>
</feature>
<dbReference type="InterPro" id="IPR050261">
    <property type="entry name" value="FrsA_esterase"/>
</dbReference>
<dbReference type="OrthoDB" id="100212at2"/>
<reference evidence="3 4" key="1">
    <citation type="journal article" date="2019" name="Environ. Microbiol.">
        <title>Species interactions and distinct microbial communities in high Arctic permafrost affected cryosols are associated with the CH4 and CO2 gas fluxes.</title>
        <authorList>
            <person name="Altshuler I."/>
            <person name="Hamel J."/>
            <person name="Turney S."/>
            <person name="Magnuson E."/>
            <person name="Levesque R."/>
            <person name="Greer C."/>
            <person name="Whyte L.G."/>
        </authorList>
    </citation>
    <scope>NUCLEOTIDE SEQUENCE [LARGE SCALE GENOMIC DNA]</scope>
    <source>
        <strain evidence="3 4">E6.1</strain>
    </source>
</reference>
<dbReference type="PANTHER" id="PTHR22946">
    <property type="entry name" value="DIENELACTONE HYDROLASE DOMAIN-CONTAINING PROTEIN-RELATED"/>
    <property type="match status" value="1"/>
</dbReference>
<evidence type="ECO:0000313" key="4">
    <source>
        <dbReference type="Proteomes" id="UP000319931"/>
    </source>
</evidence>
<dbReference type="InterPro" id="IPR029058">
    <property type="entry name" value="AB_hydrolase_fold"/>
</dbReference>
<dbReference type="Proteomes" id="UP000319931">
    <property type="component" value="Unassembled WGS sequence"/>
</dbReference>